<protein>
    <submittedName>
        <fullName evidence="1">YjfB family protein</fullName>
    </submittedName>
</protein>
<name>A0AAE3EFX0_9SPIR</name>
<reference evidence="1" key="1">
    <citation type="submission" date="2021-08" db="EMBL/GenBank/DDBJ databases">
        <title>Comparative analyses of Brucepasteria parasyntrophica and Teretinema zuelzerae.</title>
        <authorList>
            <person name="Song Y."/>
            <person name="Brune A."/>
        </authorList>
    </citation>
    <scope>NUCLEOTIDE SEQUENCE</scope>
    <source>
        <strain evidence="1">DSM 1903</strain>
    </source>
</reference>
<dbReference type="AlphaFoldDB" id="A0AAE3EFX0"/>
<dbReference type="InterPro" id="IPR025906">
    <property type="entry name" value="YjfB_motility"/>
</dbReference>
<proteinExistence type="predicted"/>
<accession>A0AAE3EFX0</accession>
<gene>
    <name evidence="1" type="ORF">K7J14_01715</name>
</gene>
<sequence>MDITSLSTSLSRQSVQQSASLQVQKMAMDGAKEQGADLARMMESTRAITDPALGSRVDILA</sequence>
<comment type="caution">
    <text evidence="1">The sequence shown here is derived from an EMBL/GenBank/DDBJ whole genome shotgun (WGS) entry which is preliminary data.</text>
</comment>
<evidence type="ECO:0000313" key="1">
    <source>
        <dbReference type="EMBL" id="MCD1653415.1"/>
    </source>
</evidence>
<organism evidence="1 2">
    <name type="scientific">Teretinema zuelzerae</name>
    <dbReference type="NCBI Taxonomy" id="156"/>
    <lineage>
        <taxon>Bacteria</taxon>
        <taxon>Pseudomonadati</taxon>
        <taxon>Spirochaetota</taxon>
        <taxon>Spirochaetia</taxon>
        <taxon>Spirochaetales</taxon>
        <taxon>Treponemataceae</taxon>
        <taxon>Teretinema</taxon>
    </lineage>
</organism>
<dbReference type="Proteomes" id="UP001198163">
    <property type="component" value="Unassembled WGS sequence"/>
</dbReference>
<dbReference type="EMBL" id="JAINWA010000001">
    <property type="protein sequence ID" value="MCD1653415.1"/>
    <property type="molecule type" value="Genomic_DNA"/>
</dbReference>
<dbReference type="RefSeq" id="WP_230752378.1">
    <property type="nucleotide sequence ID" value="NZ_JAINWA010000001.1"/>
</dbReference>
<evidence type="ECO:0000313" key="2">
    <source>
        <dbReference type="Proteomes" id="UP001198163"/>
    </source>
</evidence>
<dbReference type="Pfam" id="PF14070">
    <property type="entry name" value="YjfB_motility"/>
    <property type="match status" value="1"/>
</dbReference>
<keyword evidence="2" id="KW-1185">Reference proteome</keyword>